<organism evidence="1 2">
    <name type="scientific">Gluconobacter albidus</name>
    <dbReference type="NCBI Taxonomy" id="318683"/>
    <lineage>
        <taxon>Bacteria</taxon>
        <taxon>Pseudomonadati</taxon>
        <taxon>Pseudomonadota</taxon>
        <taxon>Alphaproteobacteria</taxon>
        <taxon>Acetobacterales</taxon>
        <taxon>Acetobacteraceae</taxon>
        <taxon>Gluconobacter</taxon>
    </lineage>
</organism>
<comment type="caution">
    <text evidence="1">The sequence shown here is derived from an EMBL/GenBank/DDBJ whole genome shotgun (WGS) entry which is preliminary data.</text>
</comment>
<name>A0A149TN97_9PROT</name>
<dbReference type="Proteomes" id="UP000075636">
    <property type="component" value="Unassembled WGS sequence"/>
</dbReference>
<evidence type="ECO:0000313" key="1">
    <source>
        <dbReference type="EMBL" id="KXV50935.1"/>
    </source>
</evidence>
<dbReference type="PATRIC" id="fig|318683.6.peg.1943"/>
<gene>
    <name evidence="1" type="ORF">AD945_01000</name>
</gene>
<dbReference type="AlphaFoldDB" id="A0A149TN97"/>
<proteinExistence type="predicted"/>
<sequence length="207" mass="21916">MKRFVFAMMAVFGVMSGHDCLADPNTHSIAKWDIYDPTLYGIVNGNVTFKGVVLFPDPAAGNNSQQVATTAWVNAAIAANRSGGGSSGTFCSTSGCTFSGNGGSVTITPWNWQGYNALAMGGMITFTNGNGVNVGLTYYDDGGGSNPSLLLKSASLRVDGRIYVNTQEQPASSTESCARGETMYGSGYLYYCISDGKWGRTPWQTGW</sequence>
<dbReference type="EMBL" id="LHZR01000063">
    <property type="protein sequence ID" value="KXV50935.1"/>
    <property type="molecule type" value="Genomic_DNA"/>
</dbReference>
<reference evidence="1 2" key="1">
    <citation type="submission" date="2015-06" db="EMBL/GenBank/DDBJ databases">
        <title>Improved classification and identification of acetic acid bacteria using matrix-assisted laser desorption/ionization time-of-flight mass spectrometry; Gluconobacter nephelii and Gluconobacter uchimurae are later heterotypic synonyms of Gluconobacter japonicus and Gluconobacter oxydans, respectively.</title>
        <authorList>
            <person name="Li L."/>
            <person name="Cleenwerck I."/>
            <person name="De Vuyst L."/>
            <person name="Vandamme P."/>
        </authorList>
    </citation>
    <scope>NUCLEOTIDE SEQUENCE [LARGE SCALE GENOMIC DNA]</scope>
    <source>
        <strain evidence="1 2">LMG 1768</strain>
    </source>
</reference>
<protein>
    <submittedName>
        <fullName evidence="1">Uncharacterized protein</fullName>
    </submittedName>
</protein>
<dbReference type="STRING" id="318683.A0U94_06650"/>
<dbReference type="RefSeq" id="WP_062105778.1">
    <property type="nucleotide sequence ID" value="NZ_LHZR01000063.1"/>
</dbReference>
<accession>A0A149TN97</accession>
<evidence type="ECO:0000313" key="2">
    <source>
        <dbReference type="Proteomes" id="UP000075636"/>
    </source>
</evidence>
<dbReference type="OrthoDB" id="7262119at2"/>